<evidence type="ECO:0000313" key="1">
    <source>
        <dbReference type="EMBL" id="SVC19174.1"/>
    </source>
</evidence>
<feature type="non-terminal residue" evidence="1">
    <location>
        <position position="1"/>
    </location>
</feature>
<gene>
    <name evidence="1" type="ORF">METZ01_LOCUS272028</name>
</gene>
<accession>A0A382K2V4</accession>
<dbReference type="EMBL" id="UINC01078264">
    <property type="protein sequence ID" value="SVC19174.1"/>
    <property type="molecule type" value="Genomic_DNA"/>
</dbReference>
<proteinExistence type="predicted"/>
<protein>
    <submittedName>
        <fullName evidence="1">Uncharacterized protein</fullName>
    </submittedName>
</protein>
<reference evidence="1" key="1">
    <citation type="submission" date="2018-05" db="EMBL/GenBank/DDBJ databases">
        <authorList>
            <person name="Lanie J.A."/>
            <person name="Ng W.-L."/>
            <person name="Kazmierczak K.M."/>
            <person name="Andrzejewski T.M."/>
            <person name="Davidsen T.M."/>
            <person name="Wayne K.J."/>
            <person name="Tettelin H."/>
            <person name="Glass J.I."/>
            <person name="Rusch D."/>
            <person name="Podicherti R."/>
            <person name="Tsui H.-C.T."/>
            <person name="Winkler M.E."/>
        </authorList>
    </citation>
    <scope>NUCLEOTIDE SEQUENCE</scope>
</reference>
<dbReference type="AlphaFoldDB" id="A0A382K2V4"/>
<sequence length="304" mass="34641">VHTSESNLYHEGFHIFQYKANSTGFAYKGDSQWYVEASAQWYMCQNQPQEINAFVEAGAMGANPHLSLWHSFSNQAEGDPIDWLYQVRQYGMHTYLYYLTNVAKVSPDLITNGFYLGTDLSPQEYHYRQIGADRLRKYFADWAAHNTGGLDYLTPEQIARAELEVKNVADPNNLHPYVRSYDNPKQVKCWIYPSEAFKPRGWAYNVIRVQNCGSGTYRFKLKGDLVGSEGAVSHFEGRIVVISETQKLYAKINMVDAISGQGVVRVTNNFSELFLVVASVPEHFSGTQTYGYQVKIEIDSLTYQ</sequence>
<name>A0A382K2V4_9ZZZZ</name>
<organism evidence="1">
    <name type="scientific">marine metagenome</name>
    <dbReference type="NCBI Taxonomy" id="408172"/>
    <lineage>
        <taxon>unclassified sequences</taxon>
        <taxon>metagenomes</taxon>
        <taxon>ecological metagenomes</taxon>
    </lineage>
</organism>